<organism evidence="1 2">
    <name type="scientific">Psophocarpus tetragonolobus</name>
    <name type="common">Winged bean</name>
    <name type="synonym">Dolichos tetragonolobus</name>
    <dbReference type="NCBI Taxonomy" id="3891"/>
    <lineage>
        <taxon>Eukaryota</taxon>
        <taxon>Viridiplantae</taxon>
        <taxon>Streptophyta</taxon>
        <taxon>Embryophyta</taxon>
        <taxon>Tracheophyta</taxon>
        <taxon>Spermatophyta</taxon>
        <taxon>Magnoliopsida</taxon>
        <taxon>eudicotyledons</taxon>
        <taxon>Gunneridae</taxon>
        <taxon>Pentapetalae</taxon>
        <taxon>rosids</taxon>
        <taxon>fabids</taxon>
        <taxon>Fabales</taxon>
        <taxon>Fabaceae</taxon>
        <taxon>Papilionoideae</taxon>
        <taxon>50 kb inversion clade</taxon>
        <taxon>NPAAA clade</taxon>
        <taxon>indigoferoid/millettioid clade</taxon>
        <taxon>Phaseoleae</taxon>
        <taxon>Psophocarpus</taxon>
    </lineage>
</organism>
<accession>A0AAN9XXC8</accession>
<dbReference type="EMBL" id="JAYMYS010000001">
    <property type="protein sequence ID" value="KAK7412682.1"/>
    <property type="molecule type" value="Genomic_DNA"/>
</dbReference>
<reference evidence="1 2" key="1">
    <citation type="submission" date="2024-01" db="EMBL/GenBank/DDBJ databases">
        <title>The genomes of 5 underutilized Papilionoideae crops provide insights into root nodulation and disease resistanc.</title>
        <authorList>
            <person name="Jiang F."/>
        </authorList>
    </citation>
    <scope>NUCLEOTIDE SEQUENCE [LARGE SCALE GENOMIC DNA]</scope>
    <source>
        <strain evidence="1">DUOXIRENSHENG_FW03</strain>
        <tissue evidence="1">Leaves</tissue>
    </source>
</reference>
<proteinExistence type="predicted"/>
<evidence type="ECO:0000313" key="2">
    <source>
        <dbReference type="Proteomes" id="UP001386955"/>
    </source>
</evidence>
<protein>
    <submittedName>
        <fullName evidence="1">Uncharacterized protein</fullName>
    </submittedName>
</protein>
<name>A0AAN9XXC8_PSOTE</name>
<comment type="caution">
    <text evidence="1">The sequence shown here is derived from an EMBL/GenBank/DDBJ whole genome shotgun (WGS) entry which is preliminary data.</text>
</comment>
<dbReference type="Proteomes" id="UP001386955">
    <property type="component" value="Unassembled WGS sequence"/>
</dbReference>
<keyword evidence="2" id="KW-1185">Reference proteome</keyword>
<evidence type="ECO:0000313" key="1">
    <source>
        <dbReference type="EMBL" id="KAK7412682.1"/>
    </source>
</evidence>
<gene>
    <name evidence="1" type="ORF">VNO78_04233</name>
</gene>
<sequence>MMFNPRDDIVVPPALVRGDVVLMHYERSMFMVFGEDPFRENSNVKLLYQMLARVPIGVSNGEKARFNSSIF</sequence>
<dbReference type="AlphaFoldDB" id="A0AAN9XXC8"/>